<dbReference type="AlphaFoldDB" id="A0A7S2TVB0"/>
<organism evidence="1">
    <name type="scientific">Lotharella oceanica</name>
    <dbReference type="NCBI Taxonomy" id="641309"/>
    <lineage>
        <taxon>Eukaryota</taxon>
        <taxon>Sar</taxon>
        <taxon>Rhizaria</taxon>
        <taxon>Cercozoa</taxon>
        <taxon>Chlorarachniophyceae</taxon>
        <taxon>Lotharella</taxon>
    </lineage>
</organism>
<dbReference type="EMBL" id="HBHP01020671">
    <property type="protein sequence ID" value="CAD9768910.1"/>
    <property type="molecule type" value="Transcribed_RNA"/>
</dbReference>
<sequence length="143" mass="15491">MDFMTPGLAGALVLGHTTLTKVLMTVMWRGPGSKAAQMGADNWMAVEDKLNEIPLYQIMTKAQLNEAEYAGPLCAALFFCSAKGIDVPIAASLAVFSQMAYYWPRVFLANSKTNHNNGFPFYVPGALACYASLKTIESQPTST</sequence>
<accession>A0A7S2TVB0</accession>
<reference evidence="1" key="1">
    <citation type="submission" date="2021-01" db="EMBL/GenBank/DDBJ databases">
        <authorList>
            <person name="Corre E."/>
            <person name="Pelletier E."/>
            <person name="Niang G."/>
            <person name="Scheremetjew M."/>
            <person name="Finn R."/>
            <person name="Kale V."/>
            <person name="Holt S."/>
            <person name="Cochrane G."/>
            <person name="Meng A."/>
            <person name="Brown T."/>
            <person name="Cohen L."/>
        </authorList>
    </citation>
    <scope>NUCLEOTIDE SEQUENCE</scope>
    <source>
        <strain evidence="1">CCMP622</strain>
    </source>
</reference>
<evidence type="ECO:0000313" key="1">
    <source>
        <dbReference type="EMBL" id="CAD9768910.1"/>
    </source>
</evidence>
<proteinExistence type="predicted"/>
<gene>
    <name evidence="1" type="ORF">LSP00402_LOCUS12891</name>
</gene>
<protein>
    <submittedName>
        <fullName evidence="1">Uncharacterized protein</fullName>
    </submittedName>
</protein>
<name>A0A7S2TVB0_9EUKA</name>